<evidence type="ECO:0000313" key="4">
    <source>
        <dbReference type="Proteomes" id="UP000655366"/>
    </source>
</evidence>
<dbReference type="PANTHER" id="PTHR43252:SF4">
    <property type="entry name" value="TRANSCRIPTIONAL REGULATORY PROTEIN"/>
    <property type="match status" value="1"/>
</dbReference>
<evidence type="ECO:0000259" key="2">
    <source>
        <dbReference type="Pfam" id="PF10400"/>
    </source>
</evidence>
<dbReference type="Gene3D" id="1.10.10.10">
    <property type="entry name" value="Winged helix-like DNA-binding domain superfamily/Winged helix DNA-binding domain"/>
    <property type="match status" value="1"/>
</dbReference>
<dbReference type="InterPro" id="IPR018309">
    <property type="entry name" value="Tscrpt_reg_PadR_C"/>
</dbReference>
<dbReference type="SUPFAM" id="SSF46785">
    <property type="entry name" value="Winged helix' DNA-binding domain"/>
    <property type="match status" value="1"/>
</dbReference>
<dbReference type="RefSeq" id="WP_196396211.1">
    <property type="nucleotide sequence ID" value="NZ_JADNYM010000008.1"/>
</dbReference>
<reference evidence="3 4" key="1">
    <citation type="submission" date="2020-11" db="EMBL/GenBank/DDBJ databases">
        <title>Arthrobacter antarcticus sp. nov., isolated from Antarctic Soil.</title>
        <authorList>
            <person name="Li J."/>
        </authorList>
    </citation>
    <scope>NUCLEOTIDE SEQUENCE [LARGE SCALE GENOMIC DNA]</scope>
    <source>
        <strain evidence="3 4">Z1-20</strain>
    </source>
</reference>
<gene>
    <name evidence="3" type="ORF">IV500_07655</name>
</gene>
<comment type="caution">
    <text evidence="3">The sequence shown here is derived from an EMBL/GenBank/DDBJ whole genome shotgun (WGS) entry which is preliminary data.</text>
</comment>
<dbReference type="Pfam" id="PF03551">
    <property type="entry name" value="PadR"/>
    <property type="match status" value="1"/>
</dbReference>
<dbReference type="PANTHER" id="PTHR43252">
    <property type="entry name" value="TRANSCRIPTIONAL REGULATOR YQJI"/>
    <property type="match status" value="1"/>
</dbReference>
<dbReference type="InterPro" id="IPR036388">
    <property type="entry name" value="WH-like_DNA-bd_sf"/>
</dbReference>
<organism evidence="3 4">
    <name type="scientific">Arthrobacter terrae</name>
    <dbReference type="NCBI Taxonomy" id="2935737"/>
    <lineage>
        <taxon>Bacteria</taxon>
        <taxon>Bacillati</taxon>
        <taxon>Actinomycetota</taxon>
        <taxon>Actinomycetes</taxon>
        <taxon>Micrococcales</taxon>
        <taxon>Micrococcaceae</taxon>
        <taxon>Arthrobacter</taxon>
    </lineage>
</organism>
<dbReference type="Proteomes" id="UP000655366">
    <property type="component" value="Unassembled WGS sequence"/>
</dbReference>
<feature type="domain" description="Transcription regulator PadR N-terminal" evidence="1">
    <location>
        <begin position="7"/>
        <end position="79"/>
    </location>
</feature>
<evidence type="ECO:0000313" key="3">
    <source>
        <dbReference type="EMBL" id="MBG0739264.1"/>
    </source>
</evidence>
<evidence type="ECO:0000259" key="1">
    <source>
        <dbReference type="Pfam" id="PF03551"/>
    </source>
</evidence>
<name>A0A931CPQ5_9MICC</name>
<dbReference type="AlphaFoldDB" id="A0A931CPQ5"/>
<dbReference type="InterPro" id="IPR005149">
    <property type="entry name" value="Tscrpt_reg_PadR_N"/>
</dbReference>
<dbReference type="InterPro" id="IPR036390">
    <property type="entry name" value="WH_DNA-bd_sf"/>
</dbReference>
<accession>A0A931CPQ5</accession>
<dbReference type="EMBL" id="JADNYM010000008">
    <property type="protein sequence ID" value="MBG0739264.1"/>
    <property type="molecule type" value="Genomic_DNA"/>
</dbReference>
<keyword evidence="4" id="KW-1185">Reference proteome</keyword>
<proteinExistence type="predicted"/>
<feature type="domain" description="Transcription regulator PadR C-terminal" evidence="2">
    <location>
        <begin position="91"/>
        <end position="188"/>
    </location>
</feature>
<dbReference type="Gene3D" id="6.10.140.190">
    <property type="match status" value="1"/>
</dbReference>
<sequence>MSLPHAILTSLAEKPGSGAELAQRFDKSIGYFWQATHQQIYRELARLEERGLIRSAAREATRGRKRDYAVLPAGLEELARWTVLAQDPLPVRDALLVRLRAVAVMRAGSAPGDTARAVMRAELARHRGLHEQQLSLYQGVEGDDFTAGSGAQAQNTPDLRLQRAVLRAGIMFEQAWVNWADETLPTLEH</sequence>
<dbReference type="Pfam" id="PF10400">
    <property type="entry name" value="Vir_act_alpha_C"/>
    <property type="match status" value="1"/>
</dbReference>
<protein>
    <submittedName>
        <fullName evidence="3">PadR family transcriptional regulator</fullName>
    </submittedName>
</protein>